<dbReference type="Pfam" id="PF11734">
    <property type="entry name" value="TilS_C"/>
    <property type="match status" value="1"/>
</dbReference>
<keyword evidence="6 8" id="KW-0067">ATP-binding</keyword>
<evidence type="ECO:0000256" key="2">
    <source>
        <dbReference type="ARBA" id="ARBA00022490"/>
    </source>
</evidence>
<accession>E6U4R0</accession>
<dbReference type="Pfam" id="PF01171">
    <property type="entry name" value="ATP_bind_3"/>
    <property type="match status" value="1"/>
</dbReference>
<dbReference type="EC" id="6.3.4.19" evidence="8"/>
<dbReference type="InterPro" id="IPR012796">
    <property type="entry name" value="Lysidine-tRNA-synth_C"/>
</dbReference>
<dbReference type="SUPFAM" id="SSF52402">
    <property type="entry name" value="Adenine nucleotide alpha hydrolases-like"/>
    <property type="match status" value="1"/>
</dbReference>
<dbReference type="InterPro" id="IPR014729">
    <property type="entry name" value="Rossmann-like_a/b/a_fold"/>
</dbReference>
<evidence type="ECO:0000256" key="8">
    <source>
        <dbReference type="HAMAP-Rule" id="MF_01161"/>
    </source>
</evidence>
<dbReference type="InterPro" id="IPR011063">
    <property type="entry name" value="TilS/TtcA_N"/>
</dbReference>
<comment type="subcellular location">
    <subcellularLocation>
        <location evidence="1 8">Cytoplasm</location>
    </subcellularLocation>
</comment>
<comment type="similarity">
    <text evidence="8">Belongs to the tRNA(Ile)-lysidine synthase family.</text>
</comment>
<evidence type="ECO:0000256" key="1">
    <source>
        <dbReference type="ARBA" id="ARBA00004496"/>
    </source>
</evidence>
<dbReference type="KEGG" id="eha:Ethha_2282"/>
<dbReference type="InterPro" id="IPR012094">
    <property type="entry name" value="tRNA_Ile_lys_synt"/>
</dbReference>
<keyword evidence="4 8" id="KW-0819">tRNA processing</keyword>
<dbReference type="HAMAP" id="MF_01161">
    <property type="entry name" value="tRNA_Ile_lys_synt"/>
    <property type="match status" value="1"/>
</dbReference>
<evidence type="ECO:0000256" key="5">
    <source>
        <dbReference type="ARBA" id="ARBA00022741"/>
    </source>
</evidence>
<dbReference type="eggNOG" id="COG0037">
    <property type="taxonomic scope" value="Bacteria"/>
</dbReference>
<gene>
    <name evidence="8" type="primary">tilS</name>
    <name evidence="10" type="ordered locus">Ethha_2282</name>
</gene>
<feature type="domain" description="Lysidine-tRNA(Ile) synthetase C-terminal" evidence="9">
    <location>
        <begin position="369"/>
        <end position="440"/>
    </location>
</feature>
<dbReference type="PANTHER" id="PTHR43033:SF1">
    <property type="entry name" value="TRNA(ILE)-LYSIDINE SYNTHASE-RELATED"/>
    <property type="match status" value="1"/>
</dbReference>
<comment type="function">
    <text evidence="8">Ligates lysine onto the cytidine present at position 34 of the AUA codon-specific tRNA(Ile) that contains the anticodon CAU, in an ATP-dependent manner. Cytidine is converted to lysidine, thus changing the amino acid specificity of the tRNA from methionine to isoleucine.</text>
</comment>
<protein>
    <recommendedName>
        <fullName evidence="8">tRNA(Ile)-lysidine synthase</fullName>
        <ecNumber evidence="8">6.3.4.19</ecNumber>
    </recommendedName>
    <alternativeName>
        <fullName evidence="8">tRNA(Ile)-2-lysyl-cytidine synthase</fullName>
    </alternativeName>
    <alternativeName>
        <fullName evidence="8">tRNA(Ile)-lysidine synthetase</fullName>
    </alternativeName>
</protein>
<evidence type="ECO:0000256" key="3">
    <source>
        <dbReference type="ARBA" id="ARBA00022598"/>
    </source>
</evidence>
<dbReference type="NCBIfam" id="TIGR02432">
    <property type="entry name" value="lysidine_TilS_N"/>
    <property type="match status" value="1"/>
</dbReference>
<feature type="binding site" evidence="8">
    <location>
        <begin position="24"/>
        <end position="29"/>
    </location>
    <ligand>
        <name>ATP</name>
        <dbReference type="ChEBI" id="CHEBI:30616"/>
    </ligand>
</feature>
<dbReference type="PANTHER" id="PTHR43033">
    <property type="entry name" value="TRNA(ILE)-LYSIDINE SYNTHASE-RELATED"/>
    <property type="match status" value="1"/>
</dbReference>
<sequence>MQARDTMKTYHLLAPGDAVLAAFSGGADSTALLHLLCALREEWGLRVFAAHLNHGLRGEEADRDEAFVRARCVEWGVPCFVRRTDVRAEAARTGESEELCGRRLRYAFFAEQAEALGAKIATAHTLSDSVETMLLNLARGTGLAGLRGIPPVRGNIVRPLIETTRAEVEVYCAAHGLNYVTDSTNFSRAYGRNRIRLDVVPALRALNPALERTLARDMRLFARDEAVLEDLTASLLRAAAVPGGFAAEVLRASPLCARALAAAAAQTTGLRPEAVHVRAMEQLLRTGAGRTQLRGGWFAEIVRGVLSFSPGKEEPPAPFCRPLAPGVLENGPVRLKVTPVEHANVKKFESFCARYFKSVLDCDKIIGKAVIRTRRAGDFYHPAGRGVGKSLKKLFNEQAVPPSLRPYVPVAADETGIIWVGGFGPDARCAPDTGTRRVLFLAYDADTRKGATGDGGY</sequence>
<dbReference type="AlphaFoldDB" id="E6U4R0"/>
<dbReference type="STRING" id="663278.Ethha_2282"/>
<keyword evidence="2 8" id="KW-0963">Cytoplasm</keyword>
<evidence type="ECO:0000256" key="4">
    <source>
        <dbReference type="ARBA" id="ARBA00022694"/>
    </source>
</evidence>
<evidence type="ECO:0000313" key="10">
    <source>
        <dbReference type="EMBL" id="ADU27795.1"/>
    </source>
</evidence>
<evidence type="ECO:0000259" key="9">
    <source>
        <dbReference type="SMART" id="SM00977"/>
    </source>
</evidence>
<dbReference type="RefSeq" id="WP_013486143.1">
    <property type="nucleotide sequence ID" value="NC_014828.1"/>
</dbReference>
<reference evidence="10 11" key="1">
    <citation type="submission" date="2010-12" db="EMBL/GenBank/DDBJ databases">
        <title>Complete sequence of Ethanoligenens harbinense YUAN-3.</title>
        <authorList>
            <person name="Lucas S."/>
            <person name="Copeland A."/>
            <person name="Lapidus A."/>
            <person name="Cheng J.-F."/>
            <person name="Bruce D."/>
            <person name="Goodwin L."/>
            <person name="Pitluck S."/>
            <person name="Chertkov O."/>
            <person name="Misra M."/>
            <person name="Detter J.C."/>
            <person name="Han C."/>
            <person name="Tapia R."/>
            <person name="Land M."/>
            <person name="Hauser L."/>
            <person name="Jeffries C."/>
            <person name="Kyrpides N."/>
            <person name="Ivanova N."/>
            <person name="Mikhailova N."/>
            <person name="Wang A."/>
            <person name="Mouttaki H."/>
            <person name="He Z."/>
            <person name="Zhou J."/>
            <person name="Hemme C.L."/>
            <person name="Woyke T."/>
        </authorList>
    </citation>
    <scope>NUCLEOTIDE SEQUENCE [LARGE SCALE GENOMIC DNA]</scope>
    <source>
        <strain evidence="11">DSM 18485 / JCM 12961 / CGMCC 1.5033 / YUAN-3</strain>
    </source>
</reference>
<organism evidence="10 11">
    <name type="scientific">Ethanoligenens harbinense (strain DSM 18485 / JCM 12961 / CGMCC 1.5033 / YUAN-3)</name>
    <dbReference type="NCBI Taxonomy" id="663278"/>
    <lineage>
        <taxon>Bacteria</taxon>
        <taxon>Bacillati</taxon>
        <taxon>Bacillota</taxon>
        <taxon>Clostridia</taxon>
        <taxon>Eubacteriales</taxon>
        <taxon>Oscillospiraceae</taxon>
        <taxon>Ethanoligenens</taxon>
    </lineage>
</organism>
<comment type="catalytic activity">
    <reaction evidence="7 8">
        <text>cytidine(34) in tRNA(Ile2) + L-lysine + ATP = lysidine(34) in tRNA(Ile2) + AMP + diphosphate + H(+)</text>
        <dbReference type="Rhea" id="RHEA:43744"/>
        <dbReference type="Rhea" id="RHEA-COMP:10625"/>
        <dbReference type="Rhea" id="RHEA-COMP:10670"/>
        <dbReference type="ChEBI" id="CHEBI:15378"/>
        <dbReference type="ChEBI" id="CHEBI:30616"/>
        <dbReference type="ChEBI" id="CHEBI:32551"/>
        <dbReference type="ChEBI" id="CHEBI:33019"/>
        <dbReference type="ChEBI" id="CHEBI:82748"/>
        <dbReference type="ChEBI" id="CHEBI:83665"/>
        <dbReference type="ChEBI" id="CHEBI:456215"/>
        <dbReference type="EC" id="6.3.4.19"/>
    </reaction>
</comment>
<dbReference type="Proteomes" id="UP000001551">
    <property type="component" value="Chromosome"/>
</dbReference>
<dbReference type="Gene3D" id="3.40.50.620">
    <property type="entry name" value="HUPs"/>
    <property type="match status" value="1"/>
</dbReference>
<dbReference type="GO" id="GO:0005524">
    <property type="term" value="F:ATP binding"/>
    <property type="evidence" value="ECO:0007669"/>
    <property type="project" value="UniProtKB-UniRule"/>
</dbReference>
<name>E6U4R0_ETHHY</name>
<evidence type="ECO:0000256" key="6">
    <source>
        <dbReference type="ARBA" id="ARBA00022840"/>
    </source>
</evidence>
<keyword evidence="3 8" id="KW-0436">Ligase</keyword>
<keyword evidence="5 8" id="KW-0547">Nucleotide-binding</keyword>
<dbReference type="NCBIfam" id="TIGR02433">
    <property type="entry name" value="lysidine_TilS_C"/>
    <property type="match status" value="1"/>
</dbReference>
<dbReference type="SMART" id="SM00977">
    <property type="entry name" value="TilS_C"/>
    <property type="match status" value="1"/>
</dbReference>
<proteinExistence type="inferred from homology"/>
<dbReference type="HOGENOM" id="CLU_018869_0_1_9"/>
<evidence type="ECO:0000313" key="11">
    <source>
        <dbReference type="Proteomes" id="UP000001551"/>
    </source>
</evidence>
<dbReference type="EMBL" id="CP002400">
    <property type="protein sequence ID" value="ADU27795.1"/>
    <property type="molecule type" value="Genomic_DNA"/>
</dbReference>
<dbReference type="InterPro" id="IPR012795">
    <property type="entry name" value="tRNA_Ile_lys_synt_N"/>
</dbReference>
<keyword evidence="11" id="KW-1185">Reference proteome</keyword>
<dbReference type="GO" id="GO:0006400">
    <property type="term" value="P:tRNA modification"/>
    <property type="evidence" value="ECO:0007669"/>
    <property type="project" value="UniProtKB-UniRule"/>
</dbReference>
<dbReference type="CDD" id="cd01992">
    <property type="entry name" value="TilS_N"/>
    <property type="match status" value="1"/>
</dbReference>
<dbReference type="GO" id="GO:0005737">
    <property type="term" value="C:cytoplasm"/>
    <property type="evidence" value="ECO:0007669"/>
    <property type="project" value="UniProtKB-SubCell"/>
</dbReference>
<comment type="domain">
    <text evidence="8">The N-terminal region contains the highly conserved SGGXDS motif, predicted to be a P-loop motif involved in ATP binding.</text>
</comment>
<evidence type="ECO:0000256" key="7">
    <source>
        <dbReference type="ARBA" id="ARBA00048539"/>
    </source>
</evidence>
<dbReference type="GO" id="GO:0032267">
    <property type="term" value="F:tRNA(Ile)-lysidine synthase activity"/>
    <property type="evidence" value="ECO:0007669"/>
    <property type="project" value="UniProtKB-EC"/>
</dbReference>
<dbReference type="SUPFAM" id="SSF56037">
    <property type="entry name" value="PheT/TilS domain"/>
    <property type="match status" value="1"/>
</dbReference>